<dbReference type="AlphaFoldDB" id="A0A507ASZ7"/>
<dbReference type="Proteomes" id="UP000319257">
    <property type="component" value="Unassembled WGS sequence"/>
</dbReference>
<feature type="transmembrane region" description="Helical" evidence="2">
    <location>
        <begin position="95"/>
        <end position="116"/>
    </location>
</feature>
<accession>A0A507ASZ7</accession>
<keyword evidence="2" id="KW-0812">Transmembrane</keyword>
<feature type="compositionally biased region" description="Low complexity" evidence="1">
    <location>
        <begin position="26"/>
        <end position="52"/>
    </location>
</feature>
<proteinExistence type="predicted"/>
<feature type="transmembrane region" description="Helical" evidence="2">
    <location>
        <begin position="181"/>
        <end position="201"/>
    </location>
</feature>
<keyword evidence="4" id="KW-1185">Reference proteome</keyword>
<dbReference type="InParanoid" id="A0A507ASZ7"/>
<name>A0A507ASZ7_9PEZI</name>
<dbReference type="OrthoDB" id="5854584at2759"/>
<evidence type="ECO:0000313" key="4">
    <source>
        <dbReference type="Proteomes" id="UP000319257"/>
    </source>
</evidence>
<keyword evidence="2" id="KW-1133">Transmembrane helix</keyword>
<sequence>MLRQRQTQPPGQPHNGAEPFQTDRNSSSLPSTSSSSSSARATSTATSARPSSGTNGDKAQHAARQPSAAEHMASAATSGDMPGQQPEAWSRRNQWIIFAIASGACAAFNGVFAKLTTTELTTTLANGIAHFFGLSAAAHVVELVVRCICPQTFFGLNLVFNGVMWTLFTQALARGHSTTQVSIMNTSTNFVITALLGLAIFSESLPPLWWVGASLLVAGNVIIGRKDESKADETGEVAISEAEGGNSSFEPEYHDEESDEEKSDEDVPELGDLDEASR</sequence>
<dbReference type="GeneID" id="41973995"/>
<gene>
    <name evidence="3" type="ORF">E0L32_006548</name>
</gene>
<dbReference type="PANTHER" id="PTHR31965:SF1">
    <property type="entry name" value="TRANSMEMBRANE PROTEIN 42"/>
    <property type="match status" value="1"/>
</dbReference>
<dbReference type="EMBL" id="SKBQ01000037">
    <property type="protein sequence ID" value="TPX13122.1"/>
    <property type="molecule type" value="Genomic_DNA"/>
</dbReference>
<dbReference type="InterPro" id="IPR039632">
    <property type="entry name" value="TMEM42"/>
</dbReference>
<dbReference type="InterPro" id="IPR037185">
    <property type="entry name" value="EmrE-like"/>
</dbReference>
<organism evidence="3 4">
    <name type="scientific">Thyridium curvatum</name>
    <dbReference type="NCBI Taxonomy" id="1093900"/>
    <lineage>
        <taxon>Eukaryota</taxon>
        <taxon>Fungi</taxon>
        <taxon>Dikarya</taxon>
        <taxon>Ascomycota</taxon>
        <taxon>Pezizomycotina</taxon>
        <taxon>Sordariomycetes</taxon>
        <taxon>Sordariomycetidae</taxon>
        <taxon>Thyridiales</taxon>
        <taxon>Thyridiaceae</taxon>
        <taxon>Thyridium</taxon>
    </lineage>
</organism>
<evidence type="ECO:0000256" key="1">
    <source>
        <dbReference type="SAM" id="MobiDB-lite"/>
    </source>
</evidence>
<evidence type="ECO:0000313" key="3">
    <source>
        <dbReference type="EMBL" id="TPX13122.1"/>
    </source>
</evidence>
<feature type="region of interest" description="Disordered" evidence="1">
    <location>
        <begin position="229"/>
        <end position="278"/>
    </location>
</feature>
<dbReference type="PANTHER" id="PTHR31965">
    <property type="entry name" value="TRANSMEMBRANE PROTEIN 42"/>
    <property type="match status" value="1"/>
</dbReference>
<feature type="compositionally biased region" description="Acidic residues" evidence="1">
    <location>
        <begin position="253"/>
        <end position="278"/>
    </location>
</feature>
<evidence type="ECO:0000256" key="2">
    <source>
        <dbReference type="SAM" id="Phobius"/>
    </source>
</evidence>
<protein>
    <submittedName>
        <fullName evidence="3">Uncharacterized protein</fullName>
    </submittedName>
</protein>
<comment type="caution">
    <text evidence="3">The sequence shown here is derived from an EMBL/GenBank/DDBJ whole genome shotgun (WGS) entry which is preliminary data.</text>
</comment>
<keyword evidence="2" id="KW-0472">Membrane</keyword>
<reference evidence="3 4" key="1">
    <citation type="submission" date="2019-06" db="EMBL/GenBank/DDBJ databases">
        <title>Draft genome sequence of the filamentous fungus Phialemoniopsis curvata isolated from diesel fuel.</title>
        <authorList>
            <person name="Varaljay V.A."/>
            <person name="Lyon W.J."/>
            <person name="Crouch A.L."/>
            <person name="Drake C.E."/>
            <person name="Hollomon J.M."/>
            <person name="Nadeau L.J."/>
            <person name="Nunn H.S."/>
            <person name="Stevenson B.S."/>
            <person name="Bojanowski C.L."/>
            <person name="Crookes-Goodson W.J."/>
        </authorList>
    </citation>
    <scope>NUCLEOTIDE SEQUENCE [LARGE SCALE GENOMIC DNA]</scope>
    <source>
        <strain evidence="3 4">D216</strain>
    </source>
</reference>
<dbReference type="SUPFAM" id="SSF103481">
    <property type="entry name" value="Multidrug resistance efflux transporter EmrE"/>
    <property type="match status" value="1"/>
</dbReference>
<dbReference type="RefSeq" id="XP_030994833.1">
    <property type="nucleotide sequence ID" value="XM_031141193.1"/>
</dbReference>
<dbReference type="STRING" id="1093900.A0A507ASZ7"/>
<feature type="region of interest" description="Disordered" evidence="1">
    <location>
        <begin position="1"/>
        <end position="86"/>
    </location>
</feature>